<reference evidence="1 2" key="1">
    <citation type="submission" date="2019-05" db="EMBL/GenBank/DDBJ databases">
        <title>Hymenobacter edaphi sp. nov., isolated from abandoned arsenic-contaminated farmland soil.</title>
        <authorList>
            <person name="Nie L."/>
        </authorList>
    </citation>
    <scope>NUCLEOTIDE SEQUENCE [LARGE SCALE GENOMIC DNA]</scope>
    <source>
        <strain evidence="1 2">1-3-3-8</strain>
    </source>
</reference>
<name>A0A5R8WIK3_9BACT</name>
<protein>
    <submittedName>
        <fullName evidence="1">Uncharacterized protein</fullName>
    </submittedName>
</protein>
<dbReference type="OrthoDB" id="9928628at2"/>
<dbReference type="AlphaFoldDB" id="A0A5R8WIK3"/>
<proteinExistence type="predicted"/>
<organism evidence="1 2">
    <name type="scientific">Hymenobacter jeollabukensis</name>
    <dbReference type="NCBI Taxonomy" id="2025313"/>
    <lineage>
        <taxon>Bacteria</taxon>
        <taxon>Pseudomonadati</taxon>
        <taxon>Bacteroidota</taxon>
        <taxon>Cytophagia</taxon>
        <taxon>Cytophagales</taxon>
        <taxon>Hymenobacteraceae</taxon>
        <taxon>Hymenobacter</taxon>
    </lineage>
</organism>
<dbReference type="RefSeq" id="WP_138081534.1">
    <property type="nucleotide sequence ID" value="NZ_VAJM01000016.1"/>
</dbReference>
<keyword evidence="2" id="KW-1185">Reference proteome</keyword>
<dbReference type="EMBL" id="VAJM01000016">
    <property type="protein sequence ID" value="TLM88706.1"/>
    <property type="molecule type" value="Genomic_DNA"/>
</dbReference>
<dbReference type="Proteomes" id="UP000305517">
    <property type="component" value="Unassembled WGS sequence"/>
</dbReference>
<accession>A0A5R8WIK3</accession>
<evidence type="ECO:0000313" key="2">
    <source>
        <dbReference type="Proteomes" id="UP000305517"/>
    </source>
</evidence>
<comment type="caution">
    <text evidence="1">The sequence shown here is derived from an EMBL/GenBank/DDBJ whole genome shotgun (WGS) entry which is preliminary data.</text>
</comment>
<evidence type="ECO:0000313" key="1">
    <source>
        <dbReference type="EMBL" id="TLM88706.1"/>
    </source>
</evidence>
<gene>
    <name evidence="1" type="ORF">FDY95_23000</name>
</gene>
<sequence>MSYSAPLVHQYYARVLRPDGTVQECLFLAHPNEEPEGAACEFSTNWAAQALPPCAPEWPVLSVTDCSRQVSYIPAQYFLADGRLMTYFFRHDYQVPGRYDNPRYFLATLVHREQPGRTRRDVVVITRSDCSPQLVAEEFRRQWKKGEWKYQRQPLQELTRESYHLLRHQLLQDAPRYLAGS</sequence>